<evidence type="ECO:0000313" key="5">
    <source>
        <dbReference type="Proteomes" id="UP001059576"/>
    </source>
</evidence>
<dbReference type="Pfam" id="PF01728">
    <property type="entry name" value="FtsJ"/>
    <property type="match status" value="1"/>
</dbReference>
<dbReference type="Gene3D" id="3.40.50.150">
    <property type="entry name" value="Vaccinia Virus protein VP39"/>
    <property type="match status" value="1"/>
</dbReference>
<keyword evidence="4" id="KW-0808">Transferase</keyword>
<keyword evidence="5" id="KW-1185">Reference proteome</keyword>
<dbReference type="GO" id="GO:0032259">
    <property type="term" value="P:methylation"/>
    <property type="evidence" value="ECO:0007669"/>
    <property type="project" value="UniProtKB-KW"/>
</dbReference>
<keyword evidence="1 2" id="KW-0694">RNA-binding</keyword>
<dbReference type="GO" id="GO:0008168">
    <property type="term" value="F:methyltransferase activity"/>
    <property type="evidence" value="ECO:0007669"/>
    <property type="project" value="UniProtKB-KW"/>
</dbReference>
<dbReference type="PROSITE" id="PS50889">
    <property type="entry name" value="S4"/>
    <property type="match status" value="1"/>
</dbReference>
<organism evidence="4 5">
    <name type="scientific">Mycoplasmopsis equigenitalium</name>
    <dbReference type="NCBI Taxonomy" id="114883"/>
    <lineage>
        <taxon>Bacteria</taxon>
        <taxon>Bacillati</taxon>
        <taxon>Mycoplasmatota</taxon>
        <taxon>Mycoplasmoidales</taxon>
        <taxon>Metamycoplasmataceae</taxon>
        <taxon>Mycoplasmopsis</taxon>
    </lineage>
</organism>
<dbReference type="PANTHER" id="PTHR32319:SF0">
    <property type="entry name" value="BACTERIAL HEMOLYSIN-LIKE PROTEIN"/>
    <property type="match status" value="1"/>
</dbReference>
<dbReference type="NCBIfam" id="TIGR00478">
    <property type="entry name" value="tly"/>
    <property type="match status" value="1"/>
</dbReference>
<protein>
    <submittedName>
        <fullName evidence="4">TlyA family RNA methyltransferase</fullName>
    </submittedName>
</protein>
<dbReference type="EMBL" id="CP101808">
    <property type="protein sequence ID" value="UUD37044.1"/>
    <property type="molecule type" value="Genomic_DNA"/>
</dbReference>
<dbReference type="InterPro" id="IPR004538">
    <property type="entry name" value="Hemolysin_A/TlyA"/>
</dbReference>
<accession>A0ABY5J2U4</accession>
<name>A0ABY5J2U4_9BACT</name>
<feature type="domain" description="Ribosomal RNA methyltransferase FtsJ" evidence="3">
    <location>
        <begin position="56"/>
        <end position="234"/>
    </location>
</feature>
<dbReference type="CDD" id="cd02440">
    <property type="entry name" value="AdoMet_MTases"/>
    <property type="match status" value="1"/>
</dbReference>
<evidence type="ECO:0000313" key="4">
    <source>
        <dbReference type="EMBL" id="UUD37044.1"/>
    </source>
</evidence>
<dbReference type="PANTHER" id="PTHR32319">
    <property type="entry name" value="BACTERIAL HEMOLYSIN-LIKE PROTEIN"/>
    <property type="match status" value="1"/>
</dbReference>
<reference evidence="4" key="1">
    <citation type="submission" date="2022-07" db="EMBL/GenBank/DDBJ databases">
        <title>Complete genome of Mycoplasma equigenitalium type strain T37.</title>
        <authorList>
            <person name="Spergser J."/>
        </authorList>
    </citation>
    <scope>NUCLEOTIDE SEQUENCE</scope>
    <source>
        <strain evidence="4">T37</strain>
    </source>
</reference>
<evidence type="ECO:0000256" key="2">
    <source>
        <dbReference type="PROSITE-ProRule" id="PRU00182"/>
    </source>
</evidence>
<keyword evidence="4" id="KW-0489">Methyltransferase</keyword>
<dbReference type="SUPFAM" id="SSF55174">
    <property type="entry name" value="Alpha-L RNA-binding motif"/>
    <property type="match status" value="1"/>
</dbReference>
<dbReference type="InterPro" id="IPR029063">
    <property type="entry name" value="SAM-dependent_MTases_sf"/>
</dbReference>
<evidence type="ECO:0000259" key="3">
    <source>
        <dbReference type="Pfam" id="PF01728"/>
    </source>
</evidence>
<dbReference type="Proteomes" id="UP001059576">
    <property type="component" value="Chromosome"/>
</dbReference>
<gene>
    <name evidence="4" type="ORF">NPA09_00500</name>
</gene>
<dbReference type="SUPFAM" id="SSF53335">
    <property type="entry name" value="S-adenosyl-L-methionine-dependent methyltransferases"/>
    <property type="match status" value="1"/>
</dbReference>
<proteinExistence type="predicted"/>
<evidence type="ECO:0000256" key="1">
    <source>
        <dbReference type="ARBA" id="ARBA00022884"/>
    </source>
</evidence>
<dbReference type="CDD" id="cd00165">
    <property type="entry name" value="S4"/>
    <property type="match status" value="1"/>
</dbReference>
<dbReference type="InterPro" id="IPR002877">
    <property type="entry name" value="RNA_MeTrfase_FtsJ_dom"/>
</dbReference>
<dbReference type="InterPro" id="IPR047048">
    <property type="entry name" value="TlyA"/>
</dbReference>
<dbReference type="RefSeq" id="WP_129722436.1">
    <property type="nucleotide sequence ID" value="NZ_CP101808.1"/>
</dbReference>
<sequence>MKIKLINYVDQIIQDFKKSQGLILSGRVFINNEKATSLNVLVREKDKVEILQKEHYVSRGAYKLLHAIETWKLDFKDKVVIDIGSSTGGFTQVSLEQGAKTVYCVDSGTNQLDYNLRQDARTIVLENTNLKILDQNLIPDAIDFIVCDVSFISLREVFKVAKLFKSKHLELILLIKPQFEALKEFVEDKGVVPVKFHNEIIEKVKNYDKDNFAFIALETSPILGKKSKNTEYLAHFIRKEKNESSRNC</sequence>